<sequence length="33" mass="3686">MAVKRTLLSGLRIKKQHSTGDIHQRVTSTPGRI</sequence>
<dbReference type="Proteomes" id="UP000268014">
    <property type="component" value="Unassembled WGS sequence"/>
</dbReference>
<accession>A0A3P7TS57</accession>
<keyword evidence="3" id="KW-1185">Reference proteome</keyword>
<dbReference type="AlphaFoldDB" id="A0A3P7TS57"/>
<dbReference type="EMBL" id="UZAF01002310">
    <property type="protein sequence ID" value="VDO10503.1"/>
    <property type="molecule type" value="Genomic_DNA"/>
</dbReference>
<evidence type="ECO:0000256" key="1">
    <source>
        <dbReference type="SAM" id="MobiDB-lite"/>
    </source>
</evidence>
<proteinExistence type="predicted"/>
<organism evidence="2 3">
    <name type="scientific">Haemonchus placei</name>
    <name type="common">Barber's pole worm</name>
    <dbReference type="NCBI Taxonomy" id="6290"/>
    <lineage>
        <taxon>Eukaryota</taxon>
        <taxon>Metazoa</taxon>
        <taxon>Ecdysozoa</taxon>
        <taxon>Nematoda</taxon>
        <taxon>Chromadorea</taxon>
        <taxon>Rhabditida</taxon>
        <taxon>Rhabditina</taxon>
        <taxon>Rhabditomorpha</taxon>
        <taxon>Strongyloidea</taxon>
        <taxon>Trichostrongylidae</taxon>
        <taxon>Haemonchus</taxon>
    </lineage>
</organism>
<evidence type="ECO:0000313" key="2">
    <source>
        <dbReference type="EMBL" id="VDO10503.1"/>
    </source>
</evidence>
<dbReference type="STRING" id="6290.A0A3P7TS57"/>
<evidence type="ECO:0000313" key="3">
    <source>
        <dbReference type="Proteomes" id="UP000268014"/>
    </source>
</evidence>
<protein>
    <submittedName>
        <fullName evidence="2">Uncharacterized protein</fullName>
    </submittedName>
</protein>
<feature type="region of interest" description="Disordered" evidence="1">
    <location>
        <begin position="1"/>
        <end position="33"/>
    </location>
</feature>
<dbReference type="OrthoDB" id="10069866at2759"/>
<name>A0A3P7TS57_HAEPC</name>
<gene>
    <name evidence="2" type="ORF">HPLM_LOCUS1629</name>
</gene>
<reference evidence="2 3" key="1">
    <citation type="submission" date="2018-11" db="EMBL/GenBank/DDBJ databases">
        <authorList>
            <consortium name="Pathogen Informatics"/>
        </authorList>
    </citation>
    <scope>NUCLEOTIDE SEQUENCE [LARGE SCALE GENOMIC DNA]</scope>
    <source>
        <strain evidence="2 3">MHpl1</strain>
    </source>
</reference>